<dbReference type="AlphaFoldDB" id="A0A7W7ET68"/>
<evidence type="ECO:0000313" key="2">
    <source>
        <dbReference type="EMBL" id="MBB4613098.1"/>
    </source>
</evidence>
<dbReference type="InterPro" id="IPR052912">
    <property type="entry name" value="UPF0111_domain"/>
</dbReference>
<dbReference type="RefSeq" id="WP_246415477.1">
    <property type="nucleotide sequence ID" value="NZ_JACHOA010000002.1"/>
</dbReference>
<accession>A0A7W7ET68</accession>
<comment type="similarity">
    <text evidence="1">Belongs to the UPF0111 family.</text>
</comment>
<evidence type="ECO:0000256" key="1">
    <source>
        <dbReference type="ARBA" id="ARBA00008591"/>
    </source>
</evidence>
<organism evidence="2 3">
    <name type="scientific">Novosphingobium taihuense</name>
    <dbReference type="NCBI Taxonomy" id="260085"/>
    <lineage>
        <taxon>Bacteria</taxon>
        <taxon>Pseudomonadati</taxon>
        <taxon>Pseudomonadota</taxon>
        <taxon>Alphaproteobacteria</taxon>
        <taxon>Sphingomonadales</taxon>
        <taxon>Sphingomonadaceae</taxon>
        <taxon>Novosphingobium</taxon>
    </lineage>
</organism>
<dbReference type="Proteomes" id="UP000538566">
    <property type="component" value="Unassembled WGS sequence"/>
</dbReference>
<evidence type="ECO:0000313" key="3">
    <source>
        <dbReference type="Proteomes" id="UP000538566"/>
    </source>
</evidence>
<evidence type="ECO:0008006" key="4">
    <source>
        <dbReference type="Google" id="ProtNLM"/>
    </source>
</evidence>
<gene>
    <name evidence="2" type="ORF">GGR37_001357</name>
</gene>
<dbReference type="EMBL" id="JACHOA010000002">
    <property type="protein sequence ID" value="MBB4613098.1"/>
    <property type="molecule type" value="Genomic_DNA"/>
</dbReference>
<dbReference type="Pfam" id="PF01865">
    <property type="entry name" value="PhoU_div"/>
    <property type="match status" value="1"/>
</dbReference>
<name>A0A7W7ET68_9SPHN</name>
<dbReference type="Gene3D" id="1.20.58.220">
    <property type="entry name" value="Phosphate transport system protein phou homolog 2, domain 2"/>
    <property type="match status" value="1"/>
</dbReference>
<protein>
    <recommendedName>
        <fullName evidence="4">Nuclease PIN</fullName>
    </recommendedName>
</protein>
<reference evidence="2 3" key="1">
    <citation type="submission" date="2020-08" db="EMBL/GenBank/DDBJ databases">
        <title>Genomic Encyclopedia of Type Strains, Phase IV (KMG-IV): sequencing the most valuable type-strain genomes for metagenomic binning, comparative biology and taxonomic classification.</title>
        <authorList>
            <person name="Goeker M."/>
        </authorList>
    </citation>
    <scope>NUCLEOTIDE SEQUENCE [LARGE SCALE GENOMIC DNA]</scope>
    <source>
        <strain evidence="2 3">DSM 17507</strain>
    </source>
</reference>
<dbReference type="InterPro" id="IPR018445">
    <property type="entry name" value="Put_Phosphate_transp_reg"/>
</dbReference>
<dbReference type="PANTHER" id="PTHR37298">
    <property type="entry name" value="UPF0111 PROTEIN YKAA"/>
    <property type="match status" value="1"/>
</dbReference>
<keyword evidence="3" id="KW-1185">Reference proteome</keyword>
<proteinExistence type="inferred from homology"/>
<comment type="caution">
    <text evidence="2">The sequence shown here is derived from an EMBL/GenBank/DDBJ whole genome shotgun (WGS) entry which is preliminary data.</text>
</comment>
<dbReference type="PANTHER" id="PTHR37298:SF1">
    <property type="entry name" value="UPF0111 PROTEIN YKAA"/>
    <property type="match status" value="1"/>
</dbReference>
<dbReference type="InterPro" id="IPR038078">
    <property type="entry name" value="PhoU-like_sf"/>
</dbReference>
<sequence>MRDGNSGSVAMFGWFQRLLPKTGDFFGMFERHAAACVDAADALAKLTRSQGDAAQWVGKIREREHAADDVIREVLFTVRRTFLTPFDRGAITSLIGAMDDTIDEMQAAASAIELYEIAAFEPEMQAMADKIVEAVGLIAEAMPLLRDIERNGGRLHALTERIVKLEGEVDLIHQAGLKANFLRHRTDGDHIAFIVSREIFKHLEKIADAFEDVANEIDALVIDHA</sequence>